<proteinExistence type="predicted"/>
<name>A0ABP7S6B7_9SPHN</name>
<dbReference type="Pfam" id="PF04940">
    <property type="entry name" value="BLUF"/>
    <property type="match status" value="1"/>
</dbReference>
<organism evidence="2 3">
    <name type="scientific">Sphingomonas humi</name>
    <dbReference type="NCBI Taxonomy" id="335630"/>
    <lineage>
        <taxon>Bacteria</taxon>
        <taxon>Pseudomonadati</taxon>
        <taxon>Pseudomonadota</taxon>
        <taxon>Alphaproteobacteria</taxon>
        <taxon>Sphingomonadales</taxon>
        <taxon>Sphingomonadaceae</taxon>
        <taxon>Sphingomonas</taxon>
    </lineage>
</organism>
<keyword evidence="3" id="KW-1185">Reference proteome</keyword>
<accession>A0ABP7S6B7</accession>
<evidence type="ECO:0000313" key="2">
    <source>
        <dbReference type="EMBL" id="GAA4007193.1"/>
    </source>
</evidence>
<dbReference type="Proteomes" id="UP001501310">
    <property type="component" value="Unassembled WGS sequence"/>
</dbReference>
<sequence length="150" mass="16947">MLLADRSVRKACMHYLSITYTSLAALDLTAEQVHDIHQSAEALNGVDGISGILIFNGTHFLQIIEGPPDAVRELLERIRRDPRHSGIEIRDERMVDERLFGGWLMRLVRVRSRYTLAQEDVIAQLPEELSPAIRDRILSMIGQISEDVGS</sequence>
<protein>
    <recommendedName>
        <fullName evidence="1">BLUF domain-containing protein</fullName>
    </recommendedName>
</protein>
<dbReference type="PROSITE" id="PS50925">
    <property type="entry name" value="BLUF"/>
    <property type="match status" value="1"/>
</dbReference>
<comment type="caution">
    <text evidence="2">The sequence shown here is derived from an EMBL/GenBank/DDBJ whole genome shotgun (WGS) entry which is preliminary data.</text>
</comment>
<dbReference type="Gene3D" id="3.30.70.100">
    <property type="match status" value="1"/>
</dbReference>
<gene>
    <name evidence="2" type="ORF">GCM10022211_20420</name>
</gene>
<dbReference type="SMART" id="SM01034">
    <property type="entry name" value="BLUF"/>
    <property type="match status" value="1"/>
</dbReference>
<dbReference type="EMBL" id="BAAAZD010000002">
    <property type="protein sequence ID" value="GAA4007193.1"/>
    <property type="molecule type" value="Genomic_DNA"/>
</dbReference>
<evidence type="ECO:0000313" key="3">
    <source>
        <dbReference type="Proteomes" id="UP001501310"/>
    </source>
</evidence>
<dbReference type="SUPFAM" id="SSF54975">
    <property type="entry name" value="Acylphosphatase/BLUF domain-like"/>
    <property type="match status" value="1"/>
</dbReference>
<dbReference type="InterPro" id="IPR036046">
    <property type="entry name" value="Acylphosphatase-like_dom_sf"/>
</dbReference>
<dbReference type="InterPro" id="IPR007024">
    <property type="entry name" value="BLUF_domain"/>
</dbReference>
<feature type="domain" description="BLUF" evidence="1">
    <location>
        <begin position="15"/>
        <end position="106"/>
    </location>
</feature>
<reference evidence="3" key="1">
    <citation type="journal article" date="2019" name="Int. J. Syst. Evol. Microbiol.">
        <title>The Global Catalogue of Microorganisms (GCM) 10K type strain sequencing project: providing services to taxonomists for standard genome sequencing and annotation.</title>
        <authorList>
            <consortium name="The Broad Institute Genomics Platform"/>
            <consortium name="The Broad Institute Genome Sequencing Center for Infectious Disease"/>
            <person name="Wu L."/>
            <person name="Ma J."/>
        </authorList>
    </citation>
    <scope>NUCLEOTIDE SEQUENCE [LARGE SCALE GENOMIC DNA]</scope>
    <source>
        <strain evidence="3">JCM 16603</strain>
    </source>
</reference>
<evidence type="ECO:0000259" key="1">
    <source>
        <dbReference type="PROSITE" id="PS50925"/>
    </source>
</evidence>